<comment type="caution">
    <text evidence="8">The sequence shown here is derived from an EMBL/GenBank/DDBJ whole genome shotgun (WGS) entry which is preliminary data.</text>
</comment>
<evidence type="ECO:0000259" key="7">
    <source>
        <dbReference type="PROSITE" id="PS50217"/>
    </source>
</evidence>
<dbReference type="FunFam" id="1.20.5.170:FF:000020">
    <property type="entry name" value="BZIP transcription factor"/>
    <property type="match status" value="1"/>
</dbReference>
<feature type="compositionally biased region" description="Polar residues" evidence="6">
    <location>
        <begin position="1"/>
        <end position="12"/>
    </location>
</feature>
<keyword evidence="3" id="KW-0238">DNA-binding</keyword>
<dbReference type="PANTHER" id="PTHR45764:SF34">
    <property type="entry name" value="BZIP TRANSCRIPTION FACTOR 53"/>
    <property type="match status" value="1"/>
</dbReference>
<organism evidence="8 9">
    <name type="scientific">Escallonia herrerae</name>
    <dbReference type="NCBI Taxonomy" id="1293975"/>
    <lineage>
        <taxon>Eukaryota</taxon>
        <taxon>Viridiplantae</taxon>
        <taxon>Streptophyta</taxon>
        <taxon>Embryophyta</taxon>
        <taxon>Tracheophyta</taxon>
        <taxon>Spermatophyta</taxon>
        <taxon>Magnoliopsida</taxon>
        <taxon>eudicotyledons</taxon>
        <taxon>Gunneridae</taxon>
        <taxon>Pentapetalae</taxon>
        <taxon>asterids</taxon>
        <taxon>campanulids</taxon>
        <taxon>Escalloniales</taxon>
        <taxon>Escalloniaceae</taxon>
        <taxon>Escallonia</taxon>
    </lineage>
</organism>
<dbReference type="CDD" id="cd14702">
    <property type="entry name" value="bZIP_plant_GBF1"/>
    <property type="match status" value="1"/>
</dbReference>
<evidence type="ECO:0000256" key="3">
    <source>
        <dbReference type="ARBA" id="ARBA00023125"/>
    </source>
</evidence>
<dbReference type="SMART" id="SM00338">
    <property type="entry name" value="BRLZ"/>
    <property type="match status" value="1"/>
</dbReference>
<sequence>MASPVSQASLGSGNVDEKKRKRMISNRESARRSRMRKQQQVEDLAKEASQLEAGNNLIMKTIEAAKEMYTSIASKNDVLRAQVKELTYGLNSLDSLNSVLSMPEDSLNSVLSMPQDSVEPFLSMPEEWLNSVLSTPQDSVNPVLSMPPDSVNPVLSFDPPEFGIPDIYMEPWQFPCPMQPIKASDNMLQLIRRFFYGTMFSLVEFNSFV</sequence>
<keyword evidence="2" id="KW-0805">Transcription regulation</keyword>
<name>A0AA88X9J0_9ASTE</name>
<evidence type="ECO:0000256" key="5">
    <source>
        <dbReference type="ARBA" id="ARBA00023242"/>
    </source>
</evidence>
<dbReference type="GO" id="GO:0045893">
    <property type="term" value="P:positive regulation of DNA-templated transcription"/>
    <property type="evidence" value="ECO:0007669"/>
    <property type="project" value="TreeGrafter"/>
</dbReference>
<proteinExistence type="predicted"/>
<evidence type="ECO:0000256" key="1">
    <source>
        <dbReference type="ARBA" id="ARBA00004123"/>
    </source>
</evidence>
<keyword evidence="4" id="KW-0804">Transcription</keyword>
<dbReference type="PROSITE" id="PS50217">
    <property type="entry name" value="BZIP"/>
    <property type="match status" value="1"/>
</dbReference>
<evidence type="ECO:0000256" key="4">
    <source>
        <dbReference type="ARBA" id="ARBA00023163"/>
    </source>
</evidence>
<dbReference type="InterPro" id="IPR004827">
    <property type="entry name" value="bZIP"/>
</dbReference>
<dbReference type="GO" id="GO:0046982">
    <property type="term" value="F:protein heterodimerization activity"/>
    <property type="evidence" value="ECO:0007669"/>
    <property type="project" value="UniProtKB-ARBA"/>
</dbReference>
<dbReference type="Pfam" id="PF00170">
    <property type="entry name" value="bZIP_1"/>
    <property type="match status" value="1"/>
</dbReference>
<reference evidence="8" key="1">
    <citation type="submission" date="2022-12" db="EMBL/GenBank/DDBJ databases">
        <title>Draft genome assemblies for two species of Escallonia (Escalloniales).</title>
        <authorList>
            <person name="Chanderbali A."/>
            <person name="Dervinis C."/>
            <person name="Anghel I."/>
            <person name="Soltis D."/>
            <person name="Soltis P."/>
            <person name="Zapata F."/>
        </authorList>
    </citation>
    <scope>NUCLEOTIDE SEQUENCE</scope>
    <source>
        <strain evidence="8">UCBG64.0493</strain>
        <tissue evidence="8">Leaf</tissue>
    </source>
</reference>
<keyword evidence="5" id="KW-0539">Nucleus</keyword>
<comment type="subcellular location">
    <subcellularLocation>
        <location evidence="1">Nucleus</location>
    </subcellularLocation>
</comment>
<dbReference type="EMBL" id="JAVXUP010000196">
    <property type="protein sequence ID" value="KAK3034610.1"/>
    <property type="molecule type" value="Genomic_DNA"/>
</dbReference>
<feature type="domain" description="BZIP" evidence="7">
    <location>
        <begin position="16"/>
        <end position="79"/>
    </location>
</feature>
<evidence type="ECO:0000313" key="9">
    <source>
        <dbReference type="Proteomes" id="UP001188597"/>
    </source>
</evidence>
<evidence type="ECO:0000313" key="8">
    <source>
        <dbReference type="EMBL" id="KAK3034610.1"/>
    </source>
</evidence>
<evidence type="ECO:0000256" key="2">
    <source>
        <dbReference type="ARBA" id="ARBA00023015"/>
    </source>
</evidence>
<dbReference type="Proteomes" id="UP001188597">
    <property type="component" value="Unassembled WGS sequence"/>
</dbReference>
<dbReference type="GO" id="GO:0005634">
    <property type="term" value="C:nucleus"/>
    <property type="evidence" value="ECO:0007669"/>
    <property type="project" value="UniProtKB-SubCell"/>
</dbReference>
<keyword evidence="9" id="KW-1185">Reference proteome</keyword>
<dbReference type="PROSITE" id="PS00036">
    <property type="entry name" value="BZIP_BASIC"/>
    <property type="match status" value="1"/>
</dbReference>
<dbReference type="InterPro" id="IPR046347">
    <property type="entry name" value="bZIP_sf"/>
</dbReference>
<dbReference type="GO" id="GO:0003700">
    <property type="term" value="F:DNA-binding transcription factor activity"/>
    <property type="evidence" value="ECO:0007669"/>
    <property type="project" value="InterPro"/>
</dbReference>
<protein>
    <recommendedName>
        <fullName evidence="7">BZIP domain-containing protein</fullName>
    </recommendedName>
</protein>
<dbReference type="InterPro" id="IPR045314">
    <property type="entry name" value="bZIP_plant_GBF1"/>
</dbReference>
<dbReference type="SUPFAM" id="SSF57959">
    <property type="entry name" value="Leucine zipper domain"/>
    <property type="match status" value="1"/>
</dbReference>
<dbReference type="GO" id="GO:0000976">
    <property type="term" value="F:transcription cis-regulatory region binding"/>
    <property type="evidence" value="ECO:0007669"/>
    <property type="project" value="TreeGrafter"/>
</dbReference>
<feature type="region of interest" description="Disordered" evidence="6">
    <location>
        <begin position="1"/>
        <end position="38"/>
    </location>
</feature>
<dbReference type="AlphaFoldDB" id="A0AA88X9J0"/>
<dbReference type="Gene3D" id="1.20.5.170">
    <property type="match status" value="1"/>
</dbReference>
<accession>A0AA88X9J0</accession>
<evidence type="ECO:0000256" key="6">
    <source>
        <dbReference type="SAM" id="MobiDB-lite"/>
    </source>
</evidence>
<dbReference type="PANTHER" id="PTHR45764">
    <property type="entry name" value="BZIP TRANSCRIPTION FACTOR 44"/>
    <property type="match status" value="1"/>
</dbReference>
<gene>
    <name evidence="8" type="ORF">RJ639_033565</name>
</gene>